<evidence type="ECO:0000256" key="1">
    <source>
        <dbReference type="SAM" id="Phobius"/>
    </source>
</evidence>
<dbReference type="InParanoid" id="A0A482WVI9"/>
<evidence type="ECO:0000313" key="2">
    <source>
        <dbReference type="EMBL" id="RZF37292.1"/>
    </source>
</evidence>
<sequence>MDCSNSKQVPPKGTVHLYFLPVSENFSHLIFKILKQETDVLCKESMHSEVCSNLSYAFLTLQSHALHNTLLLTMNMTLRVNLTIELMQGMCIVDCSGRPNPCDVLIDRFHWSTDDDDDDDDDDNIFKFENKPPGFYCVRVYPENSCMGNDCCTFATNATYLSGEKVEAHELFPDSTKSPTDMVLVILCLTMFVVFIISFIKIRSIQRKNGDVECLTAEGALFISRSLPSYTTLEVQRYSPVLTSTSNISYLRNVEAFLLYSRQSEAFLDQMHEFRKHLERDRIVVYDLNSAELEEQINIDSVAWVEKMLNNSNMKFILVEHREAVIRYTEWIENTKVANTVEREPHHLDELFLYALSSIHNKFFDDKCIAHDYSRLFVVNIQDENEMSYKYSSLVPFKRYCLNSDGDNDHYRQLIQDLSIQVCSSESIL</sequence>
<protein>
    <recommendedName>
        <fullName evidence="4">SEFIR domain-containing protein</fullName>
    </recommendedName>
</protein>
<evidence type="ECO:0008006" key="4">
    <source>
        <dbReference type="Google" id="ProtNLM"/>
    </source>
</evidence>
<dbReference type="OrthoDB" id="8191259at2759"/>
<keyword evidence="1" id="KW-0812">Transmembrane</keyword>
<keyword evidence="1" id="KW-1133">Transmembrane helix</keyword>
<dbReference type="EMBL" id="QKKF02024710">
    <property type="protein sequence ID" value="RZF37292.1"/>
    <property type="molecule type" value="Genomic_DNA"/>
</dbReference>
<organism evidence="2 3">
    <name type="scientific">Laodelphax striatellus</name>
    <name type="common">Small brown planthopper</name>
    <name type="synonym">Delphax striatella</name>
    <dbReference type="NCBI Taxonomy" id="195883"/>
    <lineage>
        <taxon>Eukaryota</taxon>
        <taxon>Metazoa</taxon>
        <taxon>Ecdysozoa</taxon>
        <taxon>Arthropoda</taxon>
        <taxon>Hexapoda</taxon>
        <taxon>Insecta</taxon>
        <taxon>Pterygota</taxon>
        <taxon>Neoptera</taxon>
        <taxon>Paraneoptera</taxon>
        <taxon>Hemiptera</taxon>
        <taxon>Auchenorrhyncha</taxon>
        <taxon>Fulgoroidea</taxon>
        <taxon>Delphacidae</taxon>
        <taxon>Criomorphinae</taxon>
        <taxon>Laodelphax</taxon>
    </lineage>
</organism>
<reference evidence="2 3" key="1">
    <citation type="journal article" date="2017" name="Gigascience">
        <title>Genome sequence of the small brown planthopper, Laodelphax striatellus.</title>
        <authorList>
            <person name="Zhu J."/>
            <person name="Jiang F."/>
            <person name="Wang X."/>
            <person name="Yang P."/>
            <person name="Bao Y."/>
            <person name="Zhao W."/>
            <person name="Wang W."/>
            <person name="Lu H."/>
            <person name="Wang Q."/>
            <person name="Cui N."/>
            <person name="Li J."/>
            <person name="Chen X."/>
            <person name="Luo L."/>
            <person name="Yu J."/>
            <person name="Kang L."/>
            <person name="Cui F."/>
        </authorList>
    </citation>
    <scope>NUCLEOTIDE SEQUENCE [LARGE SCALE GENOMIC DNA]</scope>
    <source>
        <tissue evidence="2">Whole body</tissue>
    </source>
</reference>
<dbReference type="AlphaFoldDB" id="A0A482WVI9"/>
<evidence type="ECO:0000313" key="3">
    <source>
        <dbReference type="Proteomes" id="UP000291343"/>
    </source>
</evidence>
<keyword evidence="1" id="KW-0472">Membrane</keyword>
<name>A0A482WVI9_LAOST</name>
<accession>A0A482WVI9</accession>
<comment type="caution">
    <text evidence="2">The sequence shown here is derived from an EMBL/GenBank/DDBJ whole genome shotgun (WGS) entry which is preliminary data.</text>
</comment>
<dbReference type="SMR" id="A0A482WVI9"/>
<keyword evidence="3" id="KW-1185">Reference proteome</keyword>
<feature type="transmembrane region" description="Helical" evidence="1">
    <location>
        <begin position="182"/>
        <end position="200"/>
    </location>
</feature>
<proteinExistence type="predicted"/>
<gene>
    <name evidence="2" type="ORF">LSTR_LSTR005624</name>
</gene>
<dbReference type="Proteomes" id="UP000291343">
    <property type="component" value="Unassembled WGS sequence"/>
</dbReference>